<protein>
    <recommendedName>
        <fullName evidence="1">Thiaminase-2/PQQC domain-containing protein</fullName>
    </recommendedName>
</protein>
<keyword evidence="3" id="KW-1185">Reference proteome</keyword>
<dbReference type="EMBL" id="LSMT01000170">
    <property type="protein sequence ID" value="PFX24652.1"/>
    <property type="molecule type" value="Genomic_DNA"/>
</dbReference>
<feature type="domain" description="Thiaminase-2/PQQC" evidence="1">
    <location>
        <begin position="25"/>
        <end position="228"/>
    </location>
</feature>
<sequence>MAARKSAQEILASLRNESFSVETDKKLASHTVVQEASSGTLPLAVVERLLCEQYHIIASDTRSMEHLVARFNTNEIIREYFQYFLTGEKIAFAKLLSMAKAIKLSDSHLESYEPRAEAQAYPSYLCRLAYYGEAPQIAAAIAVNFPAFGRTCSRLADALKRNYHMKEEDLEFLRFFDSGDLDDGAVKVIEAYNAEIDKGTFKEVHYSEIKCAVRLLQAYEVMFWDSVYSDP</sequence>
<gene>
    <name evidence="2" type="ORF">AWC38_SpisGene10741</name>
</gene>
<evidence type="ECO:0000313" key="3">
    <source>
        <dbReference type="Proteomes" id="UP000225706"/>
    </source>
</evidence>
<organism evidence="2 3">
    <name type="scientific">Stylophora pistillata</name>
    <name type="common">Smooth cauliflower coral</name>
    <dbReference type="NCBI Taxonomy" id="50429"/>
    <lineage>
        <taxon>Eukaryota</taxon>
        <taxon>Metazoa</taxon>
        <taxon>Cnidaria</taxon>
        <taxon>Anthozoa</taxon>
        <taxon>Hexacorallia</taxon>
        <taxon>Scleractinia</taxon>
        <taxon>Astrocoeniina</taxon>
        <taxon>Pocilloporidae</taxon>
        <taxon>Stylophora</taxon>
    </lineage>
</organism>
<name>A0A2B4S801_STYPI</name>
<comment type="caution">
    <text evidence="2">The sequence shown here is derived from an EMBL/GenBank/DDBJ whole genome shotgun (WGS) entry which is preliminary data.</text>
</comment>
<dbReference type="OrthoDB" id="5965093at2759"/>
<dbReference type="InterPro" id="IPR016084">
    <property type="entry name" value="Haem_Oase-like_multi-hlx"/>
</dbReference>
<evidence type="ECO:0000259" key="1">
    <source>
        <dbReference type="Pfam" id="PF03070"/>
    </source>
</evidence>
<reference evidence="3" key="1">
    <citation type="journal article" date="2017" name="bioRxiv">
        <title>Comparative analysis of the genomes of Stylophora pistillata and Acropora digitifera provides evidence for extensive differences between species of corals.</title>
        <authorList>
            <person name="Voolstra C.R."/>
            <person name="Li Y."/>
            <person name="Liew Y.J."/>
            <person name="Baumgarten S."/>
            <person name="Zoccola D."/>
            <person name="Flot J.-F."/>
            <person name="Tambutte S."/>
            <person name="Allemand D."/>
            <person name="Aranda M."/>
        </authorList>
    </citation>
    <scope>NUCLEOTIDE SEQUENCE [LARGE SCALE GENOMIC DNA]</scope>
</reference>
<dbReference type="InterPro" id="IPR004305">
    <property type="entry name" value="Thiaminase-2/PQQC"/>
</dbReference>
<dbReference type="Proteomes" id="UP000225706">
    <property type="component" value="Unassembled WGS sequence"/>
</dbReference>
<dbReference type="GO" id="GO:0006772">
    <property type="term" value="P:thiamine metabolic process"/>
    <property type="evidence" value="ECO:0007669"/>
    <property type="project" value="UniProtKB-ARBA"/>
</dbReference>
<proteinExistence type="predicted"/>
<accession>A0A2B4S801</accession>
<dbReference type="Pfam" id="PF03070">
    <property type="entry name" value="TENA_THI-4"/>
    <property type="match status" value="1"/>
</dbReference>
<dbReference type="Gene3D" id="1.20.910.10">
    <property type="entry name" value="Heme oxygenase-like"/>
    <property type="match status" value="1"/>
</dbReference>
<evidence type="ECO:0000313" key="2">
    <source>
        <dbReference type="EMBL" id="PFX24652.1"/>
    </source>
</evidence>
<dbReference type="AlphaFoldDB" id="A0A2B4S801"/>
<dbReference type="SUPFAM" id="SSF48613">
    <property type="entry name" value="Heme oxygenase-like"/>
    <property type="match status" value="1"/>
</dbReference>